<comment type="catalytic activity">
    <reaction evidence="10">
        <text>4-aminobutanoate + 2-oxoglutarate = succinate semialdehyde + L-glutamate</text>
        <dbReference type="Rhea" id="RHEA:23352"/>
        <dbReference type="ChEBI" id="CHEBI:16810"/>
        <dbReference type="ChEBI" id="CHEBI:29985"/>
        <dbReference type="ChEBI" id="CHEBI:57706"/>
        <dbReference type="ChEBI" id="CHEBI:59888"/>
        <dbReference type="EC" id="2.6.1.19"/>
    </reaction>
</comment>
<dbReference type="Gene3D" id="3.90.1150.10">
    <property type="entry name" value="Aspartate Aminotransferase, domain 1"/>
    <property type="match status" value="1"/>
</dbReference>
<dbReference type="GO" id="GO:0030170">
    <property type="term" value="F:pyridoxal phosphate binding"/>
    <property type="evidence" value="ECO:0007669"/>
    <property type="project" value="InterPro"/>
</dbReference>
<evidence type="ECO:0000256" key="10">
    <source>
        <dbReference type="ARBA" id="ARBA00048021"/>
    </source>
</evidence>
<name>A0A9W9K028_9EURO</name>
<evidence type="ECO:0000256" key="6">
    <source>
        <dbReference type="ARBA" id="ARBA00022679"/>
    </source>
</evidence>
<dbReference type="PANTHER" id="PTHR43206:SF1">
    <property type="entry name" value="4-AMINOBUTYRATE AMINOTRANSFERASE, MITOCHONDRIAL"/>
    <property type="match status" value="1"/>
</dbReference>
<dbReference type="GO" id="GO:0009450">
    <property type="term" value="P:gamma-aminobutyric acid catabolic process"/>
    <property type="evidence" value="ECO:0007669"/>
    <property type="project" value="TreeGrafter"/>
</dbReference>
<comment type="caution">
    <text evidence="12">The sequence shown here is derived from an EMBL/GenBank/DDBJ whole genome shotgun (WGS) entry which is preliminary data.</text>
</comment>
<evidence type="ECO:0000256" key="3">
    <source>
        <dbReference type="ARBA" id="ARBA00012912"/>
    </source>
</evidence>
<comment type="cofactor">
    <cofactor evidence="1">
        <name>pyridoxal 5'-phosphate</name>
        <dbReference type="ChEBI" id="CHEBI:597326"/>
    </cofactor>
</comment>
<dbReference type="FunFam" id="3.40.640.10:FF:000029">
    <property type="entry name" value="4-aminobutyrate aminotransferase, mitochondrial"/>
    <property type="match status" value="1"/>
</dbReference>
<dbReference type="InterPro" id="IPR015424">
    <property type="entry name" value="PyrdxlP-dep_Trfase"/>
</dbReference>
<dbReference type="InterPro" id="IPR005814">
    <property type="entry name" value="Aminotrans_3"/>
</dbReference>
<dbReference type="InterPro" id="IPR015421">
    <property type="entry name" value="PyrdxlP-dep_Trfase_major"/>
</dbReference>
<dbReference type="PIRSF" id="PIRSF000521">
    <property type="entry name" value="Transaminase_4ab_Lys_Orn"/>
    <property type="match status" value="1"/>
</dbReference>
<reference evidence="12" key="1">
    <citation type="submission" date="2022-11" db="EMBL/GenBank/DDBJ databases">
        <authorList>
            <person name="Petersen C."/>
        </authorList>
    </citation>
    <scope>NUCLEOTIDE SEQUENCE</scope>
    <source>
        <strain evidence="12">IBT 30069</strain>
    </source>
</reference>
<evidence type="ECO:0000313" key="13">
    <source>
        <dbReference type="Proteomes" id="UP001149165"/>
    </source>
</evidence>
<dbReference type="PANTHER" id="PTHR43206">
    <property type="entry name" value="AMINOTRANSFERASE"/>
    <property type="match status" value="1"/>
</dbReference>
<sequence>MASALRHSAKMRMAARVPAARALSTTARLRAAEKPYFPNEPAGPSLKTAIPGPKNKAAAAELDEVFDVRSLNMLTDYNQSVGNYIADLDGNKLLDVYAQIASIPVGYNNPHLKETTQSQEMTNALINRPALGNFPSADWANILKTGVLRAAPKGLNQVFTAMAGSDANETAYKAAFMYYRQLQRGGPDVEFTEEELVSTMNNQGPGSPQLSILSFKSAFHGRLFGSLSTTRSKAIHKLDIPAFDWPQATFPQLKYPLEEHVQENAQEEQRCLQEVERLIKEFHNPVAAVMVEPIQSEGGDNHASPAFFRGLREITKRTNVLFIVDEVQTGVGATGKFWAHDHWNLESPPDMVTFSKKAQTAGYYFGNPALRPNKPYRQFNTWMGDPARALIFRGIIEEVERLGLVENTRITGEYLYSGIERLAEKYPEHFQNLRGKGQGTFLAWDTPKRDEIVAKAKSVGINIGGSGAQAIRLRPMLVFQKHHADILLERLEQLIKAL</sequence>
<dbReference type="EC" id="2.6.1.19" evidence="3"/>
<dbReference type="OrthoDB" id="10260828at2759"/>
<dbReference type="AlphaFoldDB" id="A0A9W9K028"/>
<evidence type="ECO:0000313" key="12">
    <source>
        <dbReference type="EMBL" id="KAJ5087825.1"/>
    </source>
</evidence>
<dbReference type="GO" id="GO:0005739">
    <property type="term" value="C:mitochondrion"/>
    <property type="evidence" value="ECO:0007669"/>
    <property type="project" value="TreeGrafter"/>
</dbReference>
<dbReference type="Proteomes" id="UP001149165">
    <property type="component" value="Unassembled WGS sequence"/>
</dbReference>
<keyword evidence="7 11" id="KW-0663">Pyridoxal phosphate</keyword>
<evidence type="ECO:0000256" key="9">
    <source>
        <dbReference type="ARBA" id="ARBA00031787"/>
    </source>
</evidence>
<evidence type="ECO:0000256" key="1">
    <source>
        <dbReference type="ARBA" id="ARBA00001933"/>
    </source>
</evidence>
<evidence type="ECO:0000256" key="7">
    <source>
        <dbReference type="ARBA" id="ARBA00022898"/>
    </source>
</evidence>
<keyword evidence="6" id="KW-0808">Transferase</keyword>
<comment type="similarity">
    <text evidence="2 11">Belongs to the class-III pyridoxal-phosphate-dependent aminotransferase family.</text>
</comment>
<dbReference type="GO" id="GO:0034386">
    <property type="term" value="F:4-aminobutyrate:2-oxoglutarate transaminase activity"/>
    <property type="evidence" value="ECO:0007669"/>
    <property type="project" value="UniProtKB-EC"/>
</dbReference>
<dbReference type="SUPFAM" id="SSF53383">
    <property type="entry name" value="PLP-dependent transferases"/>
    <property type="match status" value="1"/>
</dbReference>
<keyword evidence="5" id="KW-0032">Aminotransferase</keyword>
<evidence type="ECO:0000256" key="8">
    <source>
        <dbReference type="ARBA" id="ARBA00030204"/>
    </source>
</evidence>
<proteinExistence type="inferred from homology"/>
<evidence type="ECO:0000256" key="5">
    <source>
        <dbReference type="ARBA" id="ARBA00022576"/>
    </source>
</evidence>
<accession>A0A9W9K028</accession>
<gene>
    <name evidence="12" type="ORF">N7456_011441</name>
</gene>
<protein>
    <recommendedName>
        <fullName evidence="4">4-aminobutyrate aminotransferase</fullName>
        <ecNumber evidence="3">2.6.1.19</ecNumber>
    </recommendedName>
    <alternativeName>
        <fullName evidence="9">GABA aminotransferase</fullName>
    </alternativeName>
    <alternativeName>
        <fullName evidence="8">Gamma-amino-N-butyrate transaminase</fullName>
    </alternativeName>
</protein>
<reference evidence="12" key="2">
    <citation type="journal article" date="2023" name="IMA Fungus">
        <title>Comparative genomic study of the Penicillium genus elucidates a diverse pangenome and 15 lateral gene transfer events.</title>
        <authorList>
            <person name="Petersen C."/>
            <person name="Sorensen T."/>
            <person name="Nielsen M.R."/>
            <person name="Sondergaard T.E."/>
            <person name="Sorensen J.L."/>
            <person name="Fitzpatrick D.A."/>
            <person name="Frisvad J.C."/>
            <person name="Nielsen K.L."/>
        </authorList>
    </citation>
    <scope>NUCLEOTIDE SEQUENCE</scope>
    <source>
        <strain evidence="12">IBT 30069</strain>
    </source>
</reference>
<dbReference type="CDD" id="cd00610">
    <property type="entry name" value="OAT_like"/>
    <property type="match status" value="1"/>
</dbReference>
<organism evidence="12 13">
    <name type="scientific">Penicillium angulare</name>
    <dbReference type="NCBI Taxonomy" id="116970"/>
    <lineage>
        <taxon>Eukaryota</taxon>
        <taxon>Fungi</taxon>
        <taxon>Dikarya</taxon>
        <taxon>Ascomycota</taxon>
        <taxon>Pezizomycotina</taxon>
        <taxon>Eurotiomycetes</taxon>
        <taxon>Eurotiomycetidae</taxon>
        <taxon>Eurotiales</taxon>
        <taxon>Aspergillaceae</taxon>
        <taxon>Penicillium</taxon>
    </lineage>
</organism>
<keyword evidence="13" id="KW-1185">Reference proteome</keyword>
<dbReference type="NCBIfam" id="TIGR00699">
    <property type="entry name" value="GABAtrns_euk"/>
    <property type="match status" value="1"/>
</dbReference>
<dbReference type="InterPro" id="IPR004631">
    <property type="entry name" value="4NH2But_aminotransferase_euk"/>
</dbReference>
<dbReference type="EMBL" id="JAPQKH010000007">
    <property type="protein sequence ID" value="KAJ5087825.1"/>
    <property type="molecule type" value="Genomic_DNA"/>
</dbReference>
<dbReference type="InterPro" id="IPR015422">
    <property type="entry name" value="PyrdxlP-dep_Trfase_small"/>
</dbReference>
<evidence type="ECO:0000256" key="2">
    <source>
        <dbReference type="ARBA" id="ARBA00008954"/>
    </source>
</evidence>
<evidence type="ECO:0000256" key="4">
    <source>
        <dbReference type="ARBA" id="ARBA00018543"/>
    </source>
</evidence>
<dbReference type="Gene3D" id="3.40.640.10">
    <property type="entry name" value="Type I PLP-dependent aspartate aminotransferase-like (Major domain)"/>
    <property type="match status" value="1"/>
</dbReference>
<evidence type="ECO:0000256" key="11">
    <source>
        <dbReference type="RuleBase" id="RU003560"/>
    </source>
</evidence>
<dbReference type="Pfam" id="PF00202">
    <property type="entry name" value="Aminotran_3"/>
    <property type="match status" value="1"/>
</dbReference>